<accession>A0A316HMY2</accession>
<evidence type="ECO:0000313" key="2">
    <source>
        <dbReference type="Proteomes" id="UP000246005"/>
    </source>
</evidence>
<dbReference type="AlphaFoldDB" id="A0A316HMY2"/>
<sequence>MIDLLPDYMYGIGALDSQPLKRGPNYVRSRNSDRWHRPRSGTWYQEGRAAFSYWCGSGTSHGWGQDEIPDVDNLCATCEGRWVGQQENRLIFTPRKALPPTTCPASRSNLFPKDAIRRFICLVCGDEAKVSGGWNRGPYVSVHKTGANLIDPCPHHGWLRLCLHEGRVVCVCTTRDREDLW</sequence>
<name>A0A316HMY2_9PSEU</name>
<evidence type="ECO:0000313" key="1">
    <source>
        <dbReference type="EMBL" id="PWK81674.1"/>
    </source>
</evidence>
<dbReference type="Proteomes" id="UP000246005">
    <property type="component" value="Unassembled WGS sequence"/>
</dbReference>
<protein>
    <submittedName>
        <fullName evidence="1">Uncharacterized protein</fullName>
    </submittedName>
</protein>
<proteinExistence type="predicted"/>
<comment type="caution">
    <text evidence="1">The sequence shown here is derived from an EMBL/GenBank/DDBJ whole genome shotgun (WGS) entry which is preliminary data.</text>
</comment>
<dbReference type="RefSeq" id="WP_109641153.1">
    <property type="nucleotide sequence ID" value="NZ_QGHB01000016.1"/>
</dbReference>
<dbReference type="EMBL" id="QGHB01000016">
    <property type="protein sequence ID" value="PWK81674.1"/>
    <property type="molecule type" value="Genomic_DNA"/>
</dbReference>
<organism evidence="1 2">
    <name type="scientific">Lentzea atacamensis</name>
    <dbReference type="NCBI Taxonomy" id="531938"/>
    <lineage>
        <taxon>Bacteria</taxon>
        <taxon>Bacillati</taxon>
        <taxon>Actinomycetota</taxon>
        <taxon>Actinomycetes</taxon>
        <taxon>Pseudonocardiales</taxon>
        <taxon>Pseudonocardiaceae</taxon>
        <taxon>Lentzea</taxon>
    </lineage>
</organism>
<gene>
    <name evidence="1" type="ORF">C8D88_11685</name>
</gene>
<reference evidence="1 2" key="1">
    <citation type="submission" date="2018-05" db="EMBL/GenBank/DDBJ databases">
        <title>Genomic Encyclopedia of Type Strains, Phase IV (KMG-IV): sequencing the most valuable type-strain genomes for metagenomic binning, comparative biology and taxonomic classification.</title>
        <authorList>
            <person name="Goeker M."/>
        </authorList>
    </citation>
    <scope>NUCLEOTIDE SEQUENCE [LARGE SCALE GENOMIC DNA]</scope>
    <source>
        <strain evidence="1 2">DSM 45480</strain>
    </source>
</reference>